<dbReference type="InterPro" id="IPR005625">
    <property type="entry name" value="PepSY-ass_TM"/>
</dbReference>
<evidence type="ECO:0000256" key="1">
    <source>
        <dbReference type="SAM" id="Phobius"/>
    </source>
</evidence>
<feature type="transmembrane region" description="Helical" evidence="1">
    <location>
        <begin position="392"/>
        <end position="414"/>
    </location>
</feature>
<keyword evidence="1" id="KW-0472">Membrane</keyword>
<evidence type="ECO:0000313" key="3">
    <source>
        <dbReference type="Proteomes" id="UP001162741"/>
    </source>
</evidence>
<keyword evidence="1" id="KW-1133">Transmembrane helix</keyword>
<dbReference type="EMBL" id="CP107006">
    <property type="protein sequence ID" value="UYQ95619.1"/>
    <property type="molecule type" value="Genomic_DNA"/>
</dbReference>
<protein>
    <submittedName>
        <fullName evidence="2">PepSY domain-containing protein</fullName>
    </submittedName>
</protein>
<feature type="transmembrane region" description="Helical" evidence="1">
    <location>
        <begin position="426"/>
        <end position="446"/>
    </location>
</feature>
<keyword evidence="3" id="KW-1185">Reference proteome</keyword>
<feature type="transmembrane region" description="Helical" evidence="1">
    <location>
        <begin position="12"/>
        <end position="37"/>
    </location>
</feature>
<feature type="transmembrane region" description="Helical" evidence="1">
    <location>
        <begin position="209"/>
        <end position="232"/>
    </location>
</feature>
<accession>A0ABY6JBP8</accession>
<feature type="transmembrane region" description="Helical" evidence="1">
    <location>
        <begin position="458"/>
        <end position="479"/>
    </location>
</feature>
<dbReference type="PANTHER" id="PTHR34219:SF3">
    <property type="entry name" value="BLL7967 PROTEIN"/>
    <property type="match status" value="1"/>
</dbReference>
<dbReference type="RefSeq" id="WP_264283333.1">
    <property type="nucleotide sequence ID" value="NZ_CP107006.1"/>
</dbReference>
<proteinExistence type="predicted"/>
<reference evidence="2" key="1">
    <citation type="submission" date="2022-10" db="EMBL/GenBank/DDBJ databases">
        <title>Chitinophaga sp. nov., isolated from soil.</title>
        <authorList>
            <person name="Jeon C.O."/>
        </authorList>
    </citation>
    <scope>NUCLEOTIDE SEQUENCE</scope>
    <source>
        <strain evidence="2">R8</strain>
    </source>
</reference>
<feature type="transmembrane region" description="Helical" evidence="1">
    <location>
        <begin position="485"/>
        <end position="501"/>
    </location>
</feature>
<dbReference type="Pfam" id="PF03929">
    <property type="entry name" value="PepSY_TM"/>
    <property type="match status" value="1"/>
</dbReference>
<evidence type="ECO:0000313" key="2">
    <source>
        <dbReference type="EMBL" id="UYQ95619.1"/>
    </source>
</evidence>
<organism evidence="2 3">
    <name type="scientific">Chitinophaga horti</name>
    <dbReference type="NCBI Taxonomy" id="2920382"/>
    <lineage>
        <taxon>Bacteria</taxon>
        <taxon>Pseudomonadati</taxon>
        <taxon>Bacteroidota</taxon>
        <taxon>Chitinophagia</taxon>
        <taxon>Chitinophagales</taxon>
        <taxon>Chitinophagaceae</taxon>
        <taxon>Chitinophaga</taxon>
    </lineage>
</organism>
<feature type="transmembrane region" description="Helical" evidence="1">
    <location>
        <begin position="359"/>
        <end position="380"/>
    </location>
</feature>
<feature type="transmembrane region" description="Helical" evidence="1">
    <location>
        <begin position="151"/>
        <end position="173"/>
    </location>
</feature>
<dbReference type="PANTHER" id="PTHR34219">
    <property type="entry name" value="IRON-REGULATED INNER MEMBRANE PROTEIN-RELATED"/>
    <property type="match status" value="1"/>
</dbReference>
<gene>
    <name evidence="2" type="ORF">MKQ68_10950</name>
</gene>
<keyword evidence="1" id="KW-0812">Transmembrane</keyword>
<dbReference type="Proteomes" id="UP001162741">
    <property type="component" value="Chromosome"/>
</dbReference>
<sequence length="509" mass="56533">MSKRTYNIFYNLHTVSGIVISVGLFVIFFAGAFTLFYKETEEWERSQAPTAAVAPAKLLHLDTLVSTLTKAGNDLYARDIYIDLQAKSLLQPVFLGRSEDSLATGAATKFKSLYVDRDSYAITEQSAKSSATLGALLYELHFLEQLGDPGYYLAGLISLFLLFAVVTGIIIHWKKIISNFYLFRPYEKLKTVWTDAHTALGMIGIPFQFMYALTGAWFGLSILVASSGSLLYNGNQSKYYEEIFGHHEAYPGPRIDLGTHSLQAFVDSASSRWDGFRLTYIAFHGTGSANMKVNIYGEVDSRSGFFNFGELEFDVATGTVTHLEDPFHKSYDDLVSAAVHRLHFGYFGLDGWRHMAVKVLYFLLAMATCFVIITGVLIWLEARKKKPFSQAVGHIYLPVCLSMLPITALSYLVSRLTPASLGDYRAMVLNCVFFGGWLLMAVFFWYRKNNYLTNKYTLLLAGILGACVPVAGYAMAGQFVFVDGLWTGLSVTALLAVWMAGRRSAATAG</sequence>
<name>A0ABY6JBP8_9BACT</name>